<keyword evidence="1 6" id="KW-0436">Ligase</keyword>
<evidence type="ECO:0000259" key="7">
    <source>
        <dbReference type="Pfam" id="PF01171"/>
    </source>
</evidence>
<evidence type="ECO:0000313" key="8">
    <source>
        <dbReference type="EMBL" id="PVM90197.1"/>
    </source>
</evidence>
<dbReference type="AlphaFoldDB" id="A0A2T9K2L3"/>
<keyword evidence="2 6" id="KW-0819">tRNA processing</keyword>
<dbReference type="Pfam" id="PF01171">
    <property type="entry name" value="ATP_bind_3"/>
    <property type="match status" value="1"/>
</dbReference>
<dbReference type="EC" id="6.3.4.19" evidence="6"/>
<keyword evidence="3 6" id="KW-0547">Nucleotide-binding</keyword>
<dbReference type="InterPro" id="IPR014729">
    <property type="entry name" value="Rossmann-like_a/b/a_fold"/>
</dbReference>
<comment type="similarity">
    <text evidence="6">Belongs to the tRNA(Ile)-lysidine synthase family.</text>
</comment>
<reference evidence="8 9" key="1">
    <citation type="submission" date="2018-04" db="EMBL/GenBank/DDBJ databases">
        <title>The genome sequence of Caulobacter sp. 744.</title>
        <authorList>
            <person name="Gao J."/>
            <person name="Sun J."/>
        </authorList>
    </citation>
    <scope>NUCLEOTIDE SEQUENCE [LARGE SCALE GENOMIC DNA]</scope>
    <source>
        <strain evidence="8 9">774</strain>
    </source>
</reference>
<dbReference type="GO" id="GO:0032267">
    <property type="term" value="F:tRNA(Ile)-lysidine synthase activity"/>
    <property type="evidence" value="ECO:0007669"/>
    <property type="project" value="UniProtKB-EC"/>
</dbReference>
<dbReference type="PANTHER" id="PTHR43033:SF1">
    <property type="entry name" value="TRNA(ILE)-LYSIDINE SYNTHASE-RELATED"/>
    <property type="match status" value="1"/>
</dbReference>
<dbReference type="SUPFAM" id="SSF52402">
    <property type="entry name" value="Adenine nucleotide alpha hydrolases-like"/>
    <property type="match status" value="1"/>
</dbReference>
<dbReference type="EMBL" id="QDKQ01000037">
    <property type="protein sequence ID" value="PVM90197.1"/>
    <property type="molecule type" value="Genomic_DNA"/>
</dbReference>
<feature type="binding site" evidence="6">
    <location>
        <begin position="26"/>
        <end position="31"/>
    </location>
    <ligand>
        <name>ATP</name>
        <dbReference type="ChEBI" id="CHEBI:30616"/>
    </ligand>
</feature>
<dbReference type="NCBIfam" id="TIGR02432">
    <property type="entry name" value="lysidine_TilS_N"/>
    <property type="match status" value="1"/>
</dbReference>
<keyword evidence="4 6" id="KW-0067">ATP-binding</keyword>
<comment type="caution">
    <text evidence="8">The sequence shown here is derived from an EMBL/GenBank/DDBJ whole genome shotgun (WGS) entry which is preliminary data.</text>
</comment>
<dbReference type="RefSeq" id="WP_109101007.1">
    <property type="nucleotide sequence ID" value="NZ_QDKQ01000037.1"/>
</dbReference>
<dbReference type="InterPro" id="IPR011063">
    <property type="entry name" value="TilS/TtcA_N"/>
</dbReference>
<keyword evidence="6" id="KW-0963">Cytoplasm</keyword>
<dbReference type="Gene3D" id="3.40.50.620">
    <property type="entry name" value="HUPs"/>
    <property type="match status" value="1"/>
</dbReference>
<proteinExistence type="inferred from homology"/>
<dbReference type="GO" id="GO:0005524">
    <property type="term" value="F:ATP binding"/>
    <property type="evidence" value="ECO:0007669"/>
    <property type="project" value="UniProtKB-UniRule"/>
</dbReference>
<evidence type="ECO:0000256" key="6">
    <source>
        <dbReference type="HAMAP-Rule" id="MF_01161"/>
    </source>
</evidence>
<feature type="domain" description="tRNA(Ile)-lysidine/2-thiocytidine synthase N-terminal" evidence="7">
    <location>
        <begin position="22"/>
        <end position="200"/>
    </location>
</feature>
<comment type="function">
    <text evidence="6">Ligates lysine onto the cytidine present at position 34 of the AUA codon-specific tRNA(Ile) that contains the anticodon CAU, in an ATP-dependent manner. Cytidine is converted to lysidine, thus changing the amino acid specificity of the tRNA from methionine to isoleucine.</text>
</comment>
<evidence type="ECO:0000256" key="1">
    <source>
        <dbReference type="ARBA" id="ARBA00022598"/>
    </source>
</evidence>
<dbReference type="OrthoDB" id="9807403at2"/>
<evidence type="ECO:0000256" key="3">
    <source>
        <dbReference type="ARBA" id="ARBA00022741"/>
    </source>
</evidence>
<dbReference type="InterPro" id="IPR012094">
    <property type="entry name" value="tRNA_Ile_lys_synt"/>
</dbReference>
<dbReference type="Proteomes" id="UP000245073">
    <property type="component" value="Unassembled WGS sequence"/>
</dbReference>
<evidence type="ECO:0000313" key="9">
    <source>
        <dbReference type="Proteomes" id="UP000245073"/>
    </source>
</evidence>
<evidence type="ECO:0000256" key="2">
    <source>
        <dbReference type="ARBA" id="ARBA00022694"/>
    </source>
</evidence>
<comment type="subcellular location">
    <subcellularLocation>
        <location evidence="6">Cytoplasm</location>
    </subcellularLocation>
</comment>
<gene>
    <name evidence="6 8" type="primary">tilS</name>
    <name evidence="8" type="ORF">DDF67_10645</name>
</gene>
<dbReference type="GO" id="GO:0006400">
    <property type="term" value="P:tRNA modification"/>
    <property type="evidence" value="ECO:0007669"/>
    <property type="project" value="UniProtKB-UniRule"/>
</dbReference>
<comment type="domain">
    <text evidence="6">The N-terminal region contains the highly conserved SGGXDS motif, predicted to be a P-loop motif involved in ATP binding.</text>
</comment>
<dbReference type="GO" id="GO:0005737">
    <property type="term" value="C:cytoplasm"/>
    <property type="evidence" value="ECO:0007669"/>
    <property type="project" value="UniProtKB-SubCell"/>
</dbReference>
<dbReference type="InterPro" id="IPR012795">
    <property type="entry name" value="tRNA_Ile_lys_synt_N"/>
</dbReference>
<keyword evidence="9" id="KW-1185">Reference proteome</keyword>
<protein>
    <recommendedName>
        <fullName evidence="6">tRNA(Ile)-lysidine synthase</fullName>
        <ecNumber evidence="6">6.3.4.19</ecNumber>
    </recommendedName>
    <alternativeName>
        <fullName evidence="6">tRNA(Ile)-2-lysyl-cytidine synthase</fullName>
    </alternativeName>
    <alternativeName>
        <fullName evidence="6">tRNA(Ile)-lysidine synthetase</fullName>
    </alternativeName>
</protein>
<dbReference type="CDD" id="cd01992">
    <property type="entry name" value="TilS_N"/>
    <property type="match status" value="1"/>
</dbReference>
<evidence type="ECO:0000256" key="5">
    <source>
        <dbReference type="ARBA" id="ARBA00048539"/>
    </source>
</evidence>
<dbReference type="PANTHER" id="PTHR43033">
    <property type="entry name" value="TRNA(ILE)-LYSIDINE SYNTHASE-RELATED"/>
    <property type="match status" value="1"/>
</dbReference>
<comment type="catalytic activity">
    <reaction evidence="5 6">
        <text>cytidine(34) in tRNA(Ile2) + L-lysine + ATP = lysidine(34) in tRNA(Ile2) + AMP + diphosphate + H(+)</text>
        <dbReference type="Rhea" id="RHEA:43744"/>
        <dbReference type="Rhea" id="RHEA-COMP:10625"/>
        <dbReference type="Rhea" id="RHEA-COMP:10670"/>
        <dbReference type="ChEBI" id="CHEBI:15378"/>
        <dbReference type="ChEBI" id="CHEBI:30616"/>
        <dbReference type="ChEBI" id="CHEBI:32551"/>
        <dbReference type="ChEBI" id="CHEBI:33019"/>
        <dbReference type="ChEBI" id="CHEBI:82748"/>
        <dbReference type="ChEBI" id="CHEBI:83665"/>
        <dbReference type="ChEBI" id="CHEBI:456215"/>
        <dbReference type="EC" id="6.3.4.19"/>
    </reaction>
</comment>
<accession>A0A2T9K2L3</accession>
<organism evidence="8 9">
    <name type="scientific">Caulobacter endophyticus</name>
    <dbReference type="NCBI Taxonomy" id="2172652"/>
    <lineage>
        <taxon>Bacteria</taxon>
        <taxon>Pseudomonadati</taxon>
        <taxon>Pseudomonadota</taxon>
        <taxon>Alphaproteobacteria</taxon>
        <taxon>Caulobacterales</taxon>
        <taxon>Caulobacteraceae</taxon>
        <taxon>Caulobacter</taxon>
    </lineage>
</organism>
<name>A0A2T9K2L3_9CAUL</name>
<dbReference type="HAMAP" id="MF_01161">
    <property type="entry name" value="tRNA_Ile_lys_synt"/>
    <property type="match status" value="1"/>
</dbReference>
<sequence>MIEDFHAVLQRRLRPGATTPLAVGFSGGGDSLALLRLTLDWAAARGRPVLALTVDHGLNPASQGWTADALAKARDLGADARALRWTGDKPATGLSAAARAARHALLATAAREAGARVLLLGHTADDRLEAARMRAEGSTTSDPRQWAPSPAWPEGRSVFLLRPLLAVRRQALRDWLTERGETWLEDPANADLGSARARARAALASEDPAVPPIPLDPSPPLAVEGEHALRLPRDASAAQVAAACLCAAGTTAPPRGDRLERLVTRLRSGDAFTATLAGARIVADAAGALFVREAGEGGRGGLAPLTLAAGETGVWDGRYEITAQAAIAIRALAGLARRLPADETAALKRFPAPVRPVLPGAIDAAGAISSPILAGDRAIRARVLIRERFEAATGFIDQEPAT</sequence>
<evidence type="ECO:0000256" key="4">
    <source>
        <dbReference type="ARBA" id="ARBA00022840"/>
    </source>
</evidence>